<dbReference type="Proteomes" id="UP000627446">
    <property type="component" value="Unassembled WGS sequence"/>
</dbReference>
<sequence>MTPPVQAIVDWYSNLSEKSLHDISNLYVNDAFFKDPFNEVHDVEGIKKIFSHMFRTTVDPKFVFKEVFEQGNHVFLSWIFHFKLEQKTYEVHGATHLVLASSGKIELHRDYWDPAEELWQKLPILGKLVAWLRSKFKAH</sequence>
<dbReference type="SUPFAM" id="SSF54427">
    <property type="entry name" value="NTF2-like"/>
    <property type="match status" value="1"/>
</dbReference>
<protein>
    <submittedName>
        <fullName evidence="2">Nuclear transport factor 2 family protein</fullName>
    </submittedName>
</protein>
<reference evidence="2" key="1">
    <citation type="submission" date="2020-08" db="EMBL/GenBank/DDBJ databases">
        <title>Novel species isolated from subtropical streams in China.</title>
        <authorList>
            <person name="Lu H."/>
        </authorList>
    </citation>
    <scope>NUCLEOTIDE SEQUENCE</scope>
    <source>
        <strain evidence="2">LX22W</strain>
    </source>
</reference>
<dbReference type="Pfam" id="PF12680">
    <property type="entry name" value="SnoaL_2"/>
    <property type="match status" value="1"/>
</dbReference>
<dbReference type="AlphaFoldDB" id="A0A923HMW9"/>
<comment type="caution">
    <text evidence="2">The sequence shown here is derived from an EMBL/GenBank/DDBJ whole genome shotgun (WGS) entry which is preliminary data.</text>
</comment>
<dbReference type="RefSeq" id="WP_186915443.1">
    <property type="nucleotide sequence ID" value="NZ_JACOFZ010000001.1"/>
</dbReference>
<gene>
    <name evidence="2" type="ORF">H8K36_01355</name>
</gene>
<dbReference type="Gene3D" id="3.10.450.50">
    <property type="match status" value="1"/>
</dbReference>
<dbReference type="EMBL" id="JACOFZ010000001">
    <property type="protein sequence ID" value="MBC3880010.1"/>
    <property type="molecule type" value="Genomic_DNA"/>
</dbReference>
<feature type="domain" description="SnoaL-like" evidence="1">
    <location>
        <begin position="10"/>
        <end position="106"/>
    </location>
</feature>
<evidence type="ECO:0000313" key="2">
    <source>
        <dbReference type="EMBL" id="MBC3880010.1"/>
    </source>
</evidence>
<keyword evidence="3" id="KW-1185">Reference proteome</keyword>
<dbReference type="InterPro" id="IPR037401">
    <property type="entry name" value="SnoaL-like"/>
</dbReference>
<evidence type="ECO:0000259" key="1">
    <source>
        <dbReference type="Pfam" id="PF12680"/>
    </source>
</evidence>
<name>A0A923HMW9_9BURK</name>
<accession>A0A923HMW9</accession>
<dbReference type="InterPro" id="IPR032710">
    <property type="entry name" value="NTF2-like_dom_sf"/>
</dbReference>
<proteinExistence type="predicted"/>
<organism evidence="2 3">
    <name type="scientific">Undibacterium nitidum</name>
    <dbReference type="NCBI Taxonomy" id="2762298"/>
    <lineage>
        <taxon>Bacteria</taxon>
        <taxon>Pseudomonadati</taxon>
        <taxon>Pseudomonadota</taxon>
        <taxon>Betaproteobacteria</taxon>
        <taxon>Burkholderiales</taxon>
        <taxon>Oxalobacteraceae</taxon>
        <taxon>Undibacterium</taxon>
    </lineage>
</organism>
<evidence type="ECO:0000313" key="3">
    <source>
        <dbReference type="Proteomes" id="UP000627446"/>
    </source>
</evidence>